<reference evidence="10 11" key="1">
    <citation type="submission" date="2019-03" db="EMBL/GenBank/DDBJ databases">
        <title>Genome Sequencing and Assembly of Various Microbes Isolated from Partially Reclaimed Soil and Acid Mine Drainage (AMD) Site.</title>
        <authorList>
            <person name="Steinbock B."/>
            <person name="Bechtold R."/>
            <person name="Sevigny J.L."/>
            <person name="Thomas D."/>
            <person name="Cuthill L.R."/>
            <person name="Aveiro Johannsen E.J."/>
            <person name="Thomas K."/>
            <person name="Ghosh A."/>
        </authorList>
    </citation>
    <scope>NUCLEOTIDE SEQUENCE [LARGE SCALE GENOMIC DNA]</scope>
    <source>
        <strain evidence="10 11">F-B2</strain>
    </source>
</reference>
<keyword evidence="10" id="KW-0012">Acyltransferase</keyword>
<keyword evidence="4 8" id="KW-0812">Transmembrane</keyword>
<dbReference type="GO" id="GO:0005886">
    <property type="term" value="C:plasma membrane"/>
    <property type="evidence" value="ECO:0007669"/>
    <property type="project" value="UniProtKB-SubCell"/>
</dbReference>
<feature type="transmembrane region" description="Helical" evidence="8">
    <location>
        <begin position="134"/>
        <end position="154"/>
    </location>
</feature>
<evidence type="ECO:0000256" key="7">
    <source>
        <dbReference type="SAM" id="MobiDB-lite"/>
    </source>
</evidence>
<keyword evidence="6 8" id="KW-0472">Membrane</keyword>
<organism evidence="10 11">
    <name type="scientific">Microbacterium oleivorans</name>
    <dbReference type="NCBI Taxonomy" id="273677"/>
    <lineage>
        <taxon>Bacteria</taxon>
        <taxon>Bacillati</taxon>
        <taxon>Actinomycetota</taxon>
        <taxon>Actinomycetes</taxon>
        <taxon>Micrococcales</taxon>
        <taxon>Microbacteriaceae</taxon>
        <taxon>Microbacterium</taxon>
    </lineage>
</organism>
<comment type="similarity">
    <text evidence="2">Belongs to the acyltransferase 3 family.</text>
</comment>
<protein>
    <submittedName>
        <fullName evidence="10">Acyltransferase</fullName>
    </submittedName>
</protein>
<feature type="region of interest" description="Disordered" evidence="7">
    <location>
        <begin position="1"/>
        <end position="23"/>
    </location>
</feature>
<proteinExistence type="inferred from homology"/>
<feature type="transmembrane region" description="Helical" evidence="8">
    <location>
        <begin position="284"/>
        <end position="302"/>
    </location>
</feature>
<dbReference type="Pfam" id="PF01757">
    <property type="entry name" value="Acyl_transf_3"/>
    <property type="match status" value="1"/>
</dbReference>
<evidence type="ECO:0000313" key="10">
    <source>
        <dbReference type="EMBL" id="TDL45654.1"/>
    </source>
</evidence>
<accession>A0A4R5YJS6</accession>
<dbReference type="GO" id="GO:0009246">
    <property type="term" value="P:enterobacterial common antigen biosynthetic process"/>
    <property type="evidence" value="ECO:0007669"/>
    <property type="project" value="TreeGrafter"/>
</dbReference>
<dbReference type="GO" id="GO:0016413">
    <property type="term" value="F:O-acetyltransferase activity"/>
    <property type="evidence" value="ECO:0007669"/>
    <property type="project" value="TreeGrafter"/>
</dbReference>
<evidence type="ECO:0000259" key="9">
    <source>
        <dbReference type="Pfam" id="PF01757"/>
    </source>
</evidence>
<evidence type="ECO:0000256" key="1">
    <source>
        <dbReference type="ARBA" id="ARBA00004651"/>
    </source>
</evidence>
<comment type="caution">
    <text evidence="10">The sequence shown here is derived from an EMBL/GenBank/DDBJ whole genome shotgun (WGS) entry which is preliminary data.</text>
</comment>
<dbReference type="PANTHER" id="PTHR40074">
    <property type="entry name" value="O-ACETYLTRANSFERASE WECH"/>
    <property type="match status" value="1"/>
</dbReference>
<feature type="transmembrane region" description="Helical" evidence="8">
    <location>
        <begin position="308"/>
        <end position="330"/>
    </location>
</feature>
<keyword evidence="3" id="KW-1003">Cell membrane</keyword>
<evidence type="ECO:0000256" key="3">
    <source>
        <dbReference type="ARBA" id="ARBA00022475"/>
    </source>
</evidence>
<sequence length="364" mass="39361">MKARNALIAPGPDATGRLAAGSARTSRTPGRVEWMDTLRGTAILLLILWHASSIPVRFGFDMPTWLFLLNEAFLPWRMPTLMFLSGLLLAGSLRKPAPVYLVGKVKNLLWPYALWAAVYLSLFPGAGEAIDDPMSWFGAGYLWFILYLFAYYLVAPLVVRAPWWIALPAFAVGAILIPHPSPQKICFFAVFFFAGHYARTLIPAVLNASRASIGAVAFVAASFTAASVTLSAVTGRHFFEFAPASIVFVLALIALSVRAAHALGRRASKSALDRGIAWIGRNSVVFYLTHFPLMIVACVVARQTAGALGLWIVGVCCAVALLGGIPLALANGHWSVSWLFRAPRLPRGRSHLIATHRPAVGGDV</sequence>
<name>A0A4R5YJS6_9MICO</name>
<comment type="subcellular location">
    <subcellularLocation>
        <location evidence="1">Cell membrane</location>
        <topology evidence="1">Multi-pass membrane protein</topology>
    </subcellularLocation>
</comment>
<feature type="domain" description="Acyltransferase 3" evidence="9">
    <location>
        <begin position="33"/>
        <end position="324"/>
    </location>
</feature>
<feature type="transmembrane region" description="Helical" evidence="8">
    <location>
        <begin position="213"/>
        <end position="235"/>
    </location>
</feature>
<evidence type="ECO:0000313" key="11">
    <source>
        <dbReference type="Proteomes" id="UP000295633"/>
    </source>
</evidence>
<evidence type="ECO:0000256" key="2">
    <source>
        <dbReference type="ARBA" id="ARBA00007400"/>
    </source>
</evidence>
<dbReference type="AlphaFoldDB" id="A0A4R5YJS6"/>
<feature type="transmembrane region" description="Helical" evidence="8">
    <location>
        <begin position="105"/>
        <end position="122"/>
    </location>
</feature>
<gene>
    <name evidence="10" type="ORF">E2R54_04165</name>
</gene>
<keyword evidence="10" id="KW-0808">Transferase</keyword>
<evidence type="ECO:0000256" key="6">
    <source>
        <dbReference type="ARBA" id="ARBA00023136"/>
    </source>
</evidence>
<evidence type="ECO:0000256" key="8">
    <source>
        <dbReference type="SAM" id="Phobius"/>
    </source>
</evidence>
<feature type="transmembrane region" description="Helical" evidence="8">
    <location>
        <begin position="76"/>
        <end position="93"/>
    </location>
</feature>
<keyword evidence="5 8" id="KW-1133">Transmembrane helix</keyword>
<dbReference type="InterPro" id="IPR002656">
    <property type="entry name" value="Acyl_transf_3_dom"/>
</dbReference>
<feature type="transmembrane region" description="Helical" evidence="8">
    <location>
        <begin position="37"/>
        <end position="56"/>
    </location>
</feature>
<dbReference type="Proteomes" id="UP000295633">
    <property type="component" value="Unassembled WGS sequence"/>
</dbReference>
<evidence type="ECO:0000256" key="4">
    <source>
        <dbReference type="ARBA" id="ARBA00022692"/>
    </source>
</evidence>
<dbReference type="PANTHER" id="PTHR40074:SF2">
    <property type="entry name" value="O-ACETYLTRANSFERASE WECH"/>
    <property type="match status" value="1"/>
</dbReference>
<evidence type="ECO:0000256" key="5">
    <source>
        <dbReference type="ARBA" id="ARBA00022989"/>
    </source>
</evidence>
<feature type="transmembrane region" description="Helical" evidence="8">
    <location>
        <begin position="241"/>
        <end position="263"/>
    </location>
</feature>
<feature type="transmembrane region" description="Helical" evidence="8">
    <location>
        <begin position="185"/>
        <end position="206"/>
    </location>
</feature>
<dbReference type="EMBL" id="SMZX01000001">
    <property type="protein sequence ID" value="TDL45654.1"/>
    <property type="molecule type" value="Genomic_DNA"/>
</dbReference>